<dbReference type="Pfam" id="PF08885">
    <property type="entry name" value="GSCFA"/>
    <property type="match status" value="1"/>
</dbReference>
<reference evidence="2" key="1">
    <citation type="submission" date="2020-02" db="EMBL/GenBank/DDBJ databases">
        <title>Flavobacterium sp. genome.</title>
        <authorList>
            <person name="Jung H.S."/>
            <person name="Baek J.H."/>
            <person name="Jeon C.O."/>
        </authorList>
    </citation>
    <scope>NUCLEOTIDE SEQUENCE</scope>
    <source>
        <strain evidence="2">SE-s28</strain>
    </source>
</reference>
<gene>
    <name evidence="2" type="ORF">G6047_01705</name>
</gene>
<dbReference type="Proteomes" id="UP000712080">
    <property type="component" value="Unassembled WGS sequence"/>
</dbReference>
<protein>
    <submittedName>
        <fullName evidence="2">GSCFA domain-containing protein</fullName>
    </submittedName>
</protein>
<dbReference type="InterPro" id="IPR014982">
    <property type="entry name" value="GSCFA"/>
</dbReference>
<dbReference type="AlphaFoldDB" id="A0A972FJC2"/>
<proteinExistence type="predicted"/>
<comment type="caution">
    <text evidence="2">The sequence shown here is derived from an EMBL/GenBank/DDBJ whole genome shotgun (WGS) entry which is preliminary data.</text>
</comment>
<sequence length="316" mass="36451">MQFTTPVPVPLIPKKITHDSLVFLGGSCFAESMAQKLEYFQFRTITNPFGILFNPLVLLDLFELADSSNEKAFDVFEQHGKWHYFGSHSKLSNTDRSQLELSLQRAVRETKKALESASHFIFTLGTAWVYRHLTSGKIVANCHKVPQQQFEKVLLSPTEVYESVRKLSAIISKWNPSAVQIFTISPVRHIKDGIVGNQRSKANLISGLHSFMEESENQDIVYFPSYEIVLDELRDYRFFATDMLHPSDMAIDYIWERFSQSIMTAETTEVMGNVSFIRKASEHRPFDLNSDSYKRHLELIDKRISALQLQFPHMEF</sequence>
<feature type="domain" description="GSCFA" evidence="1">
    <location>
        <begin position="22"/>
        <end position="258"/>
    </location>
</feature>
<name>A0A972FJC2_9FLAO</name>
<organism evidence="2 3">
    <name type="scientific">Flavobacterium silvaticum</name>
    <dbReference type="NCBI Taxonomy" id="1852020"/>
    <lineage>
        <taxon>Bacteria</taxon>
        <taxon>Pseudomonadati</taxon>
        <taxon>Bacteroidota</taxon>
        <taxon>Flavobacteriia</taxon>
        <taxon>Flavobacteriales</taxon>
        <taxon>Flavobacteriaceae</taxon>
        <taxon>Flavobacterium</taxon>
    </lineage>
</organism>
<dbReference type="EMBL" id="JAAMPU010000095">
    <property type="protein sequence ID" value="NMH26732.1"/>
    <property type="molecule type" value="Genomic_DNA"/>
</dbReference>
<evidence type="ECO:0000313" key="2">
    <source>
        <dbReference type="EMBL" id="NMH26732.1"/>
    </source>
</evidence>
<dbReference type="SUPFAM" id="SSF52266">
    <property type="entry name" value="SGNH hydrolase"/>
    <property type="match status" value="1"/>
</dbReference>
<keyword evidence="3" id="KW-1185">Reference proteome</keyword>
<accession>A0A972FJC2</accession>
<evidence type="ECO:0000259" key="1">
    <source>
        <dbReference type="Pfam" id="PF08885"/>
    </source>
</evidence>
<dbReference type="RefSeq" id="WP_169525741.1">
    <property type="nucleotide sequence ID" value="NZ_JAAMPU010000095.1"/>
</dbReference>
<evidence type="ECO:0000313" key="3">
    <source>
        <dbReference type="Proteomes" id="UP000712080"/>
    </source>
</evidence>